<comment type="caution">
    <text evidence="4">The sequence shown here is derived from an EMBL/GenBank/DDBJ whole genome shotgun (WGS) entry which is preliminary data.</text>
</comment>
<dbReference type="EMBL" id="CAJOAZ010002087">
    <property type="protein sequence ID" value="CAF3892809.1"/>
    <property type="molecule type" value="Genomic_DNA"/>
</dbReference>
<proteinExistence type="predicted"/>
<protein>
    <submittedName>
        <fullName evidence="4">Uncharacterized protein</fullName>
    </submittedName>
</protein>
<dbReference type="EMBL" id="CAJNOG010000863">
    <property type="protein sequence ID" value="CAF1373249.1"/>
    <property type="molecule type" value="Genomic_DNA"/>
</dbReference>
<evidence type="ECO:0000313" key="4">
    <source>
        <dbReference type="EMBL" id="CAF3892809.1"/>
    </source>
</evidence>
<evidence type="ECO:0000313" key="3">
    <source>
        <dbReference type="EMBL" id="CAF3587155.1"/>
    </source>
</evidence>
<dbReference type="Proteomes" id="UP000663844">
    <property type="component" value="Unassembled WGS sequence"/>
</dbReference>
<dbReference type="Proteomes" id="UP000663860">
    <property type="component" value="Unassembled WGS sequence"/>
</dbReference>
<gene>
    <name evidence="1" type="ORF">IZO911_LOCUS32692</name>
    <name evidence="2" type="ORF">JYZ213_LOCUS36244</name>
    <name evidence="3" type="ORF">KXQ929_LOCUS4430</name>
    <name evidence="4" type="ORF">OXD698_LOCUS23511</name>
</gene>
<dbReference type="AlphaFoldDB" id="A0A819GV94"/>
<organism evidence="4 5">
    <name type="scientific">Adineta steineri</name>
    <dbReference type="NCBI Taxonomy" id="433720"/>
    <lineage>
        <taxon>Eukaryota</taxon>
        <taxon>Metazoa</taxon>
        <taxon>Spiralia</taxon>
        <taxon>Gnathifera</taxon>
        <taxon>Rotifera</taxon>
        <taxon>Eurotatoria</taxon>
        <taxon>Bdelloidea</taxon>
        <taxon>Adinetida</taxon>
        <taxon>Adinetidae</taxon>
        <taxon>Adineta</taxon>
    </lineage>
</organism>
<dbReference type="EMBL" id="CAJNOE010000574">
    <property type="protein sequence ID" value="CAF1275932.1"/>
    <property type="molecule type" value="Genomic_DNA"/>
</dbReference>
<evidence type="ECO:0000313" key="1">
    <source>
        <dbReference type="EMBL" id="CAF1275932.1"/>
    </source>
</evidence>
<dbReference type="Proteomes" id="UP000663868">
    <property type="component" value="Unassembled WGS sequence"/>
</dbReference>
<dbReference type="Proteomes" id="UP000663845">
    <property type="component" value="Unassembled WGS sequence"/>
</dbReference>
<accession>A0A819GV94</accession>
<reference evidence="4" key="1">
    <citation type="submission" date="2021-02" db="EMBL/GenBank/DDBJ databases">
        <authorList>
            <person name="Nowell W R."/>
        </authorList>
    </citation>
    <scope>NUCLEOTIDE SEQUENCE</scope>
</reference>
<sequence length="116" mass="12852">MFDPICTVNTKKFKIGASALCKQYGINYTQTEVTGSWIVQINYPKVNFVTVISHQAAAGVTEVLMMEDLITDITSIDRIRKNVDNGAHDALIQLNDANRMSEAEVQLLFSDSIQIG</sequence>
<evidence type="ECO:0000313" key="5">
    <source>
        <dbReference type="Proteomes" id="UP000663844"/>
    </source>
</evidence>
<evidence type="ECO:0000313" key="2">
    <source>
        <dbReference type="EMBL" id="CAF1373249.1"/>
    </source>
</evidence>
<name>A0A819GV94_9BILA</name>
<dbReference type="EMBL" id="CAJOBB010000153">
    <property type="protein sequence ID" value="CAF3587155.1"/>
    <property type="molecule type" value="Genomic_DNA"/>
</dbReference>